<keyword evidence="1" id="KW-1133">Transmembrane helix</keyword>
<reference evidence="3 4" key="2">
    <citation type="journal article" date="2017" name="Genome Announc.">
        <title>Draft Genome Sequences of Four Alkaliphilic Bacteria Belonging to the Anaerobacillus Genus.</title>
        <authorList>
            <person name="Bassil N.M."/>
            <person name="Lloyd J.R."/>
        </authorList>
    </citation>
    <scope>NUCLEOTIDE SEQUENCE [LARGE SCALE GENOMIC DNA]</scope>
    <source>
        <strain evidence="3 4">NB2006</strain>
    </source>
</reference>
<dbReference type="EMBL" id="CP063356">
    <property type="protein sequence ID" value="QOY36417.1"/>
    <property type="molecule type" value="Genomic_DNA"/>
</dbReference>
<proteinExistence type="predicted"/>
<dbReference type="RefSeq" id="WP_071319454.1">
    <property type="nucleotide sequence ID" value="NZ_CP063356.2"/>
</dbReference>
<dbReference type="OrthoDB" id="9952482at2"/>
<name>A0A1S2KWP9_9BACI</name>
<reference evidence="2 4" key="1">
    <citation type="submission" date="2016-10" db="EMBL/GenBank/DDBJ databases">
        <title>Draft genome sequences of four alkaliphilic bacteria belonging to the Anaerobacillus genus.</title>
        <authorList>
            <person name="Bassil N.M."/>
            <person name="Lloyd J.R."/>
        </authorList>
    </citation>
    <scope>NUCLEOTIDE SEQUENCE [LARGE SCALE GENOMIC DNA]</scope>
    <source>
        <strain evidence="2 4">NB2006</strain>
    </source>
</reference>
<dbReference type="EMBL" id="LQXD01000206">
    <property type="protein sequence ID" value="OIJ03795.1"/>
    <property type="molecule type" value="Genomic_DNA"/>
</dbReference>
<organism evidence="2 4">
    <name type="scientific">Anaerobacillus isosaccharinicus</name>
    <dbReference type="NCBI Taxonomy" id="1532552"/>
    <lineage>
        <taxon>Bacteria</taxon>
        <taxon>Bacillati</taxon>
        <taxon>Bacillota</taxon>
        <taxon>Bacilli</taxon>
        <taxon>Bacillales</taxon>
        <taxon>Bacillaceae</taxon>
        <taxon>Anaerobacillus</taxon>
    </lineage>
</organism>
<reference evidence="3 4" key="3">
    <citation type="journal article" date="2019" name="Int. J. Syst. Evol. Microbiol.">
        <title>Anaerobacillus isosaccharinicus sp. nov., an alkaliphilic bacterium which degrades isosaccharinic acid.</title>
        <authorList>
            <person name="Bassil N.M."/>
            <person name="Lloyd J.R."/>
        </authorList>
    </citation>
    <scope>NUCLEOTIDE SEQUENCE [LARGE SCALE GENOMIC DNA]</scope>
    <source>
        <strain evidence="3 4">NB2006</strain>
    </source>
</reference>
<feature type="transmembrane region" description="Helical" evidence="1">
    <location>
        <begin position="45"/>
        <end position="64"/>
    </location>
</feature>
<protein>
    <submittedName>
        <fullName evidence="2">Uncharacterized protein</fullName>
    </submittedName>
</protein>
<gene>
    <name evidence="3" type="ORF">AWH56_001605</name>
    <name evidence="2" type="ORF">AWH56_24030</name>
</gene>
<accession>A0A1S2KWP9</accession>
<feature type="transmembrane region" description="Helical" evidence="1">
    <location>
        <begin position="7"/>
        <end position="25"/>
    </location>
</feature>
<evidence type="ECO:0000313" key="2">
    <source>
        <dbReference type="EMBL" id="OIJ03795.1"/>
    </source>
</evidence>
<keyword evidence="1" id="KW-0812">Transmembrane</keyword>
<evidence type="ECO:0000313" key="4">
    <source>
        <dbReference type="Proteomes" id="UP000180175"/>
    </source>
</evidence>
<dbReference type="Proteomes" id="UP000180175">
    <property type="component" value="Chromosome"/>
</dbReference>
<evidence type="ECO:0000313" key="3">
    <source>
        <dbReference type="EMBL" id="QOY36417.1"/>
    </source>
</evidence>
<reference evidence="3" key="4">
    <citation type="submission" date="2020-10" db="EMBL/GenBank/DDBJ databases">
        <authorList>
            <person name="Bassil N.M."/>
            <person name="Lloyd J.R."/>
        </authorList>
    </citation>
    <scope>NUCLEOTIDE SEQUENCE</scope>
    <source>
        <strain evidence="3">NB2006</strain>
    </source>
</reference>
<dbReference type="AlphaFoldDB" id="A0A1S2KWP9"/>
<evidence type="ECO:0000256" key="1">
    <source>
        <dbReference type="SAM" id="Phobius"/>
    </source>
</evidence>
<keyword evidence="1" id="KW-0472">Membrane</keyword>
<keyword evidence="4" id="KW-1185">Reference proteome</keyword>
<dbReference type="KEGG" id="aia:AWH56_001605"/>
<sequence length="70" mass="8109">MVTLGSLIIMTFVFLVILIIDMFLYEVSFLGAIQLIFELHLTSGRIYLLFGILFGFASAIIVDFRRKKYR</sequence>